<protein>
    <recommendedName>
        <fullName evidence="6">ATP:glycerol 3-phosphotransferase</fullName>
    </recommendedName>
</protein>
<dbReference type="NCBIfam" id="NF000756">
    <property type="entry name" value="PRK00047.1"/>
    <property type="match status" value="1"/>
</dbReference>
<dbReference type="InterPro" id="IPR018483">
    <property type="entry name" value="Carb_kinase_FGGY_CS"/>
</dbReference>
<dbReference type="Pfam" id="PF00370">
    <property type="entry name" value="FGGY_N"/>
    <property type="match status" value="1"/>
</dbReference>
<dbReference type="PIRSF" id="PIRSF000538">
    <property type="entry name" value="GlpK"/>
    <property type="match status" value="1"/>
</dbReference>
<evidence type="ECO:0000259" key="9">
    <source>
        <dbReference type="Pfam" id="PF02782"/>
    </source>
</evidence>
<comment type="similarity">
    <text evidence="1 7">Belongs to the FGGY kinase family.</text>
</comment>
<dbReference type="GO" id="GO:0005524">
    <property type="term" value="F:ATP binding"/>
    <property type="evidence" value="ECO:0007669"/>
    <property type="project" value="UniProtKB-KW"/>
</dbReference>
<dbReference type="PROSITE" id="PS00933">
    <property type="entry name" value="FGGY_KINASES_1"/>
    <property type="match status" value="1"/>
</dbReference>
<name>A0A7M2Z0Z4_9ACTN</name>
<organism evidence="10 11">
    <name type="scientific">Gaiella occulta</name>
    <dbReference type="NCBI Taxonomy" id="1002870"/>
    <lineage>
        <taxon>Bacteria</taxon>
        <taxon>Bacillati</taxon>
        <taxon>Actinomycetota</taxon>
        <taxon>Thermoleophilia</taxon>
        <taxon>Gaiellales</taxon>
        <taxon>Gaiellaceae</taxon>
        <taxon>Gaiella</taxon>
    </lineage>
</organism>
<dbReference type="Gene3D" id="3.30.420.40">
    <property type="match status" value="2"/>
</dbReference>
<evidence type="ECO:0000256" key="7">
    <source>
        <dbReference type="RuleBase" id="RU003733"/>
    </source>
</evidence>
<evidence type="ECO:0000256" key="5">
    <source>
        <dbReference type="ARBA" id="ARBA00022840"/>
    </source>
</evidence>
<dbReference type="Pfam" id="PF02782">
    <property type="entry name" value="FGGY_C"/>
    <property type="match status" value="1"/>
</dbReference>
<evidence type="ECO:0000256" key="3">
    <source>
        <dbReference type="ARBA" id="ARBA00022741"/>
    </source>
</evidence>
<evidence type="ECO:0000259" key="8">
    <source>
        <dbReference type="Pfam" id="PF00370"/>
    </source>
</evidence>
<dbReference type="PANTHER" id="PTHR10196">
    <property type="entry name" value="SUGAR KINASE"/>
    <property type="match status" value="1"/>
</dbReference>
<dbReference type="InterPro" id="IPR018485">
    <property type="entry name" value="FGGY_C"/>
</dbReference>
<gene>
    <name evidence="10" type="ORF">Gocc_1120</name>
</gene>
<feature type="domain" description="Carbohydrate kinase FGGY N-terminal" evidence="8">
    <location>
        <begin position="7"/>
        <end position="251"/>
    </location>
</feature>
<feature type="domain" description="Carbohydrate kinase FGGY C-terminal" evidence="9">
    <location>
        <begin position="260"/>
        <end position="451"/>
    </location>
</feature>
<dbReference type="EMBL" id="QQZY01000002">
    <property type="protein sequence ID" value="RDI75322.1"/>
    <property type="molecule type" value="Genomic_DNA"/>
</dbReference>
<evidence type="ECO:0000313" key="10">
    <source>
        <dbReference type="EMBL" id="RDI75322.1"/>
    </source>
</evidence>
<evidence type="ECO:0000256" key="2">
    <source>
        <dbReference type="ARBA" id="ARBA00022679"/>
    </source>
</evidence>
<evidence type="ECO:0000313" key="11">
    <source>
        <dbReference type="Proteomes" id="UP000254134"/>
    </source>
</evidence>
<dbReference type="GO" id="GO:0005829">
    <property type="term" value="C:cytosol"/>
    <property type="evidence" value="ECO:0007669"/>
    <property type="project" value="TreeGrafter"/>
</dbReference>
<evidence type="ECO:0000256" key="6">
    <source>
        <dbReference type="ARBA" id="ARBA00043149"/>
    </source>
</evidence>
<dbReference type="GO" id="GO:0006071">
    <property type="term" value="P:glycerol metabolic process"/>
    <property type="evidence" value="ECO:0007669"/>
    <property type="project" value="TreeGrafter"/>
</dbReference>
<evidence type="ECO:0000256" key="4">
    <source>
        <dbReference type="ARBA" id="ARBA00022777"/>
    </source>
</evidence>
<dbReference type="PANTHER" id="PTHR10196:SF69">
    <property type="entry name" value="GLYCEROL KINASE"/>
    <property type="match status" value="1"/>
</dbReference>
<dbReference type="AlphaFoldDB" id="A0A7M2Z0Z4"/>
<reference evidence="11" key="2">
    <citation type="journal article" date="2019" name="MicrobiologyOpen">
        <title>High-quality draft genome sequence of Gaiella occulta isolated from a 150 meter deep mineral water borehole and comparison with the genome sequences of other deep-branching lineages of the phylum Actinobacteria.</title>
        <authorList>
            <person name="Severino R."/>
            <person name="Froufe H.J.C."/>
            <person name="Barroso C."/>
            <person name="Albuquerque L."/>
            <person name="Lobo-da-Cunha A."/>
            <person name="da Costa M.S."/>
            <person name="Egas C."/>
        </authorList>
    </citation>
    <scope>NUCLEOTIDE SEQUENCE [LARGE SCALE GENOMIC DNA]</scope>
    <source>
        <strain evidence="11">F2-233</strain>
    </source>
</reference>
<dbReference type="InterPro" id="IPR018484">
    <property type="entry name" value="FGGY_N"/>
</dbReference>
<comment type="caution">
    <text evidence="10">The sequence shown here is derived from an EMBL/GenBank/DDBJ whole genome shotgun (WGS) entry which is preliminary data.</text>
</comment>
<dbReference type="PROSITE" id="PS00445">
    <property type="entry name" value="FGGY_KINASES_2"/>
    <property type="match status" value="1"/>
</dbReference>
<dbReference type="CDD" id="cd07769">
    <property type="entry name" value="ASKHA_NBD_FGGY_GK"/>
    <property type="match status" value="1"/>
</dbReference>
<keyword evidence="11" id="KW-1185">Reference proteome</keyword>
<dbReference type="InterPro" id="IPR000577">
    <property type="entry name" value="Carb_kinase_FGGY"/>
</dbReference>
<accession>A0A7M2Z0Z4</accession>
<keyword evidence="3" id="KW-0547">Nucleotide-binding</keyword>
<sequence>MSRHDLVLALDQGTTGTRAALVDASGARVAEAYRAHEQHHPSPALVEHDPDEILASVRAVLAEVLGTVDPERVSGLGITNQRETIVLWERDGGRPLARAVVWQDGRTAERCAELVASGAGELVRVRTGLPLQPYFSATKLAWLLDNVPGARGRAERGELAAGTIDSWLAWQLTGAHVSDVTNASRTLLFDIDRLDWDDELLALFHVPRAVLPDVVPSWRPGGLALTTAAGPAGRELALLALLGDQQAALLGQACTDEGDAKCTYGTGAFLLVNAGANRPAGVRGLLTSPAYQEGGEAARYCLEGAMAVAGRAIQWLRDELGLIAGAAETAALAASVESSGGVRVVPAFQGLYAPWWEADARGAVIGLTLHSTRAHVVRATLEALAFQTRAVVEAAEREGGMRVGELRIDGGVSGNPFFAQTLADVLGRPVVRATDAEATVRGAAFAAGLAAGLWPDVAALAPLVGETELIEPRWNDDRREAEYADWLRAVERALPDATPDG</sequence>
<dbReference type="RefSeq" id="WP_220150465.1">
    <property type="nucleotide sequence ID" value="NZ_QQZY01000002.1"/>
</dbReference>
<reference evidence="10 11" key="1">
    <citation type="submission" date="2018-07" db="EMBL/GenBank/DDBJ databases">
        <title>High-quality-draft genome sequence of Gaiella occulta.</title>
        <authorList>
            <person name="Severino R."/>
            <person name="Froufe H.J.C."/>
            <person name="Rainey F.A."/>
            <person name="Barroso C."/>
            <person name="Albuquerque L."/>
            <person name="Lobo-Da-Cunha A."/>
            <person name="Da Costa M.S."/>
            <person name="Egas C."/>
        </authorList>
    </citation>
    <scope>NUCLEOTIDE SEQUENCE [LARGE SCALE GENOMIC DNA]</scope>
    <source>
        <strain evidence="10 11">F2-233</strain>
    </source>
</reference>
<evidence type="ECO:0000256" key="1">
    <source>
        <dbReference type="ARBA" id="ARBA00009156"/>
    </source>
</evidence>
<proteinExistence type="inferred from homology"/>
<dbReference type="Proteomes" id="UP000254134">
    <property type="component" value="Unassembled WGS sequence"/>
</dbReference>
<dbReference type="SUPFAM" id="SSF53067">
    <property type="entry name" value="Actin-like ATPase domain"/>
    <property type="match status" value="2"/>
</dbReference>
<keyword evidence="4 7" id="KW-0418">Kinase</keyword>
<keyword evidence="5" id="KW-0067">ATP-binding</keyword>
<dbReference type="GO" id="GO:0004370">
    <property type="term" value="F:glycerol kinase activity"/>
    <property type="evidence" value="ECO:0007669"/>
    <property type="project" value="TreeGrafter"/>
</dbReference>
<keyword evidence="2 7" id="KW-0808">Transferase</keyword>
<dbReference type="InterPro" id="IPR043129">
    <property type="entry name" value="ATPase_NBD"/>
</dbReference>